<gene>
    <name evidence="3" type="ORF">SK3146_00419</name>
</gene>
<dbReference type="Gene3D" id="3.40.190.10">
    <property type="entry name" value="Periplasmic binding protein-like II"/>
    <property type="match status" value="1"/>
</dbReference>
<reference evidence="3" key="2">
    <citation type="journal article" date="2021" name="J Anim Sci Technol">
        <title>Complete genome sequence of Paenibacillus konkukensis sp. nov. SK3146 as a potential probiotic strain.</title>
        <authorList>
            <person name="Jung H.I."/>
            <person name="Park S."/>
            <person name="Niu K.M."/>
            <person name="Lee S.W."/>
            <person name="Kothari D."/>
            <person name="Yi K.J."/>
            <person name="Kim S.K."/>
        </authorList>
    </citation>
    <scope>NUCLEOTIDE SEQUENCE</scope>
    <source>
        <strain evidence="3">SK3146</strain>
    </source>
</reference>
<dbReference type="Proteomes" id="UP001057134">
    <property type="component" value="Chromosome"/>
</dbReference>
<comment type="similarity">
    <text evidence="1">Belongs to the UPF0065 (bug) family.</text>
</comment>
<dbReference type="InterPro" id="IPR042100">
    <property type="entry name" value="Bug_dom1"/>
</dbReference>
<sequence length="322" mass="34390">MKKIMSWLLISVLLVFPVLSACSNKSGAANFPSKPIELIVPFAAGGGTDTIGRALAEAMKASLGQEVVVANKTGGSGSVGMNEGLHAQPDGYTLTMVTREVASLPMMGLAPFKTDDFTYIGNVNTDHIVLVVSAKSKYRTFEDLMAALKANPGKLNFAASAVPNYYAIPFAQAAKADFVTVPFQGAAPAIVEILGGRADFGLYGPGEVKTHIDSGNLRPLAIMSDQRLEGLKDVPTMKEKGVDVIAMTYRGLAVPKKTPDEIVKKLETAVAKAVKDPKFIDFMNQSFAEIDYKNAADFKAYIDNDTKALVPIVEAAKKQQKP</sequence>
<evidence type="ECO:0000313" key="3">
    <source>
        <dbReference type="EMBL" id="UQZ81263.1"/>
    </source>
</evidence>
<dbReference type="PANTHER" id="PTHR42928:SF5">
    <property type="entry name" value="BLR1237 PROTEIN"/>
    <property type="match status" value="1"/>
</dbReference>
<keyword evidence="3" id="KW-0675">Receptor</keyword>
<proteinExistence type="inferred from homology"/>
<dbReference type="InterPro" id="IPR005064">
    <property type="entry name" value="BUG"/>
</dbReference>
<evidence type="ECO:0000256" key="1">
    <source>
        <dbReference type="ARBA" id="ARBA00006987"/>
    </source>
</evidence>
<feature type="chain" id="PRO_5046643226" evidence="2">
    <location>
        <begin position="22"/>
        <end position="322"/>
    </location>
</feature>
<dbReference type="Gene3D" id="3.40.190.150">
    <property type="entry name" value="Bordetella uptake gene, domain 1"/>
    <property type="match status" value="1"/>
</dbReference>
<accession>A0ABY4RGG2</accession>
<dbReference type="PANTHER" id="PTHR42928">
    <property type="entry name" value="TRICARBOXYLATE-BINDING PROTEIN"/>
    <property type="match status" value="1"/>
</dbReference>
<dbReference type="SUPFAM" id="SSF53850">
    <property type="entry name" value="Periplasmic binding protein-like II"/>
    <property type="match status" value="1"/>
</dbReference>
<keyword evidence="4" id="KW-1185">Reference proteome</keyword>
<dbReference type="EMBL" id="CP027059">
    <property type="protein sequence ID" value="UQZ81263.1"/>
    <property type="molecule type" value="Genomic_DNA"/>
</dbReference>
<organism evidence="3 4">
    <name type="scientific">Paenibacillus konkukensis</name>
    <dbReference type="NCBI Taxonomy" id="2020716"/>
    <lineage>
        <taxon>Bacteria</taxon>
        <taxon>Bacillati</taxon>
        <taxon>Bacillota</taxon>
        <taxon>Bacilli</taxon>
        <taxon>Bacillales</taxon>
        <taxon>Paenibacillaceae</taxon>
        <taxon>Paenibacillus</taxon>
    </lineage>
</organism>
<evidence type="ECO:0000256" key="2">
    <source>
        <dbReference type="SAM" id="SignalP"/>
    </source>
</evidence>
<name>A0ABY4RGG2_9BACL</name>
<dbReference type="PROSITE" id="PS51257">
    <property type="entry name" value="PROKAR_LIPOPROTEIN"/>
    <property type="match status" value="1"/>
</dbReference>
<reference evidence="3" key="1">
    <citation type="submission" date="2018-02" db="EMBL/GenBank/DDBJ databases">
        <authorList>
            <person name="Kim S.-K."/>
            <person name="Jung H.-I."/>
            <person name="Lee S.-W."/>
        </authorList>
    </citation>
    <scope>NUCLEOTIDE SEQUENCE</scope>
    <source>
        <strain evidence="3">SK3146</strain>
    </source>
</reference>
<feature type="signal peptide" evidence="2">
    <location>
        <begin position="1"/>
        <end position="21"/>
    </location>
</feature>
<dbReference type="RefSeq" id="WP_249863507.1">
    <property type="nucleotide sequence ID" value="NZ_CP027059.1"/>
</dbReference>
<dbReference type="CDD" id="cd07012">
    <property type="entry name" value="PBP2_Bug_TTT"/>
    <property type="match status" value="1"/>
</dbReference>
<protein>
    <submittedName>
        <fullName evidence="3">Tripartite tricarboxylate transporter family receptor</fullName>
    </submittedName>
</protein>
<dbReference type="Pfam" id="PF03401">
    <property type="entry name" value="TctC"/>
    <property type="match status" value="1"/>
</dbReference>
<evidence type="ECO:0000313" key="4">
    <source>
        <dbReference type="Proteomes" id="UP001057134"/>
    </source>
</evidence>
<keyword evidence="2" id="KW-0732">Signal</keyword>
<dbReference type="PIRSF" id="PIRSF017082">
    <property type="entry name" value="YflP"/>
    <property type="match status" value="1"/>
</dbReference>